<dbReference type="GO" id="GO:0004673">
    <property type="term" value="F:protein histidine kinase activity"/>
    <property type="evidence" value="ECO:0007669"/>
    <property type="project" value="UniProtKB-EC"/>
</dbReference>
<dbReference type="InterPro" id="IPR036890">
    <property type="entry name" value="HATPase_C_sf"/>
</dbReference>
<dbReference type="InterPro" id="IPR001789">
    <property type="entry name" value="Sig_transdc_resp-reg_receiver"/>
</dbReference>
<dbReference type="Gene3D" id="3.40.50.2300">
    <property type="match status" value="1"/>
</dbReference>
<dbReference type="PANTHER" id="PTHR45339:SF1">
    <property type="entry name" value="HYBRID SIGNAL TRANSDUCTION HISTIDINE KINASE J"/>
    <property type="match status" value="1"/>
</dbReference>
<keyword evidence="3 5" id="KW-0597">Phosphoprotein</keyword>
<dbReference type="Pfam" id="PF02518">
    <property type="entry name" value="HATPase_c"/>
    <property type="match status" value="1"/>
</dbReference>
<feature type="domain" description="PAC" evidence="11">
    <location>
        <begin position="304"/>
        <end position="356"/>
    </location>
</feature>
<evidence type="ECO:0000256" key="6">
    <source>
        <dbReference type="SAM" id="Coils"/>
    </source>
</evidence>
<dbReference type="Gene3D" id="3.30.565.10">
    <property type="entry name" value="Histidine kinase-like ATPase, C-terminal domain"/>
    <property type="match status" value="1"/>
</dbReference>
<evidence type="ECO:0000256" key="3">
    <source>
        <dbReference type="ARBA" id="ARBA00022553"/>
    </source>
</evidence>
<accession>A0ABN8HG13</accession>
<evidence type="ECO:0000256" key="1">
    <source>
        <dbReference type="ARBA" id="ARBA00000085"/>
    </source>
</evidence>
<dbReference type="InterPro" id="IPR013656">
    <property type="entry name" value="PAS_4"/>
</dbReference>
<dbReference type="InterPro" id="IPR001610">
    <property type="entry name" value="PAC"/>
</dbReference>
<dbReference type="InterPro" id="IPR005467">
    <property type="entry name" value="His_kinase_dom"/>
</dbReference>
<dbReference type="InterPro" id="IPR000014">
    <property type="entry name" value="PAS"/>
</dbReference>
<reference evidence="12 13" key="1">
    <citation type="submission" date="2022-03" db="EMBL/GenBank/DDBJ databases">
        <authorList>
            <person name="Koch H."/>
        </authorList>
    </citation>
    <scope>NUCLEOTIDE SEQUENCE [LARGE SCALE GENOMIC DNA]</scope>
    <source>
        <strain evidence="12 13">G1</strain>
    </source>
</reference>
<dbReference type="PROSITE" id="PS50113">
    <property type="entry name" value="PAC"/>
    <property type="match status" value="2"/>
</dbReference>
<dbReference type="PRINTS" id="PR00344">
    <property type="entry name" value="BCTRLSENSOR"/>
</dbReference>
<dbReference type="SMART" id="SM00388">
    <property type="entry name" value="HisKA"/>
    <property type="match status" value="1"/>
</dbReference>
<dbReference type="SUPFAM" id="SSF55785">
    <property type="entry name" value="PYP-like sensor domain (PAS domain)"/>
    <property type="match status" value="2"/>
</dbReference>
<dbReference type="InterPro" id="IPR011006">
    <property type="entry name" value="CheY-like_superfamily"/>
</dbReference>
<dbReference type="SMART" id="SM00387">
    <property type="entry name" value="HATPase_c"/>
    <property type="match status" value="1"/>
</dbReference>
<organism evidence="12 13">
    <name type="scientific">Trichlorobacter ammonificans</name>
    <dbReference type="NCBI Taxonomy" id="2916410"/>
    <lineage>
        <taxon>Bacteria</taxon>
        <taxon>Pseudomonadati</taxon>
        <taxon>Thermodesulfobacteriota</taxon>
        <taxon>Desulfuromonadia</taxon>
        <taxon>Geobacterales</taxon>
        <taxon>Geobacteraceae</taxon>
        <taxon>Trichlorobacter</taxon>
    </lineage>
</organism>
<dbReference type="PROSITE" id="PS50112">
    <property type="entry name" value="PAS"/>
    <property type="match status" value="2"/>
</dbReference>
<feature type="modified residue" description="4-aspartylphosphate" evidence="5">
    <location>
        <position position="668"/>
    </location>
</feature>
<keyword evidence="13" id="KW-1185">Reference proteome</keyword>
<dbReference type="Pfam" id="PF00512">
    <property type="entry name" value="HisKA"/>
    <property type="match status" value="1"/>
</dbReference>
<dbReference type="CDD" id="cd18773">
    <property type="entry name" value="PDC1_HK_sensor"/>
    <property type="match status" value="1"/>
</dbReference>
<dbReference type="Proteomes" id="UP001295463">
    <property type="component" value="Chromosome"/>
</dbReference>
<dbReference type="Gene3D" id="3.30.450.20">
    <property type="entry name" value="PAS domain"/>
    <property type="match status" value="2"/>
</dbReference>
<dbReference type="Pfam" id="PF00072">
    <property type="entry name" value="Response_reg"/>
    <property type="match status" value="1"/>
</dbReference>
<evidence type="ECO:0000256" key="5">
    <source>
        <dbReference type="PROSITE-ProRule" id="PRU00169"/>
    </source>
</evidence>
<dbReference type="SUPFAM" id="SSF52172">
    <property type="entry name" value="CheY-like"/>
    <property type="match status" value="1"/>
</dbReference>
<dbReference type="PROSITE" id="PS50110">
    <property type="entry name" value="RESPONSE_REGULATORY"/>
    <property type="match status" value="1"/>
</dbReference>
<dbReference type="NCBIfam" id="TIGR00229">
    <property type="entry name" value="sensory_box"/>
    <property type="match status" value="2"/>
</dbReference>
<dbReference type="CDD" id="cd00082">
    <property type="entry name" value="HisKA"/>
    <property type="match status" value="1"/>
</dbReference>
<dbReference type="CDD" id="cd00130">
    <property type="entry name" value="PAS"/>
    <property type="match status" value="1"/>
</dbReference>
<dbReference type="SUPFAM" id="SSF47384">
    <property type="entry name" value="Homodimeric domain of signal transducing histidine kinase"/>
    <property type="match status" value="1"/>
</dbReference>
<evidence type="ECO:0000259" key="8">
    <source>
        <dbReference type="PROSITE" id="PS50109"/>
    </source>
</evidence>
<dbReference type="CDD" id="cd16922">
    <property type="entry name" value="HATPase_EvgS-ArcB-TorS-like"/>
    <property type="match status" value="1"/>
</dbReference>
<dbReference type="InterPro" id="IPR036097">
    <property type="entry name" value="HisK_dim/P_sf"/>
</dbReference>
<comment type="catalytic activity">
    <reaction evidence="1">
        <text>ATP + protein L-histidine = ADP + protein N-phospho-L-histidine.</text>
        <dbReference type="EC" id="2.7.13.3"/>
    </reaction>
</comment>
<evidence type="ECO:0000256" key="4">
    <source>
        <dbReference type="ARBA" id="ARBA00023012"/>
    </source>
</evidence>
<feature type="domain" description="PAC" evidence="11">
    <location>
        <begin position="177"/>
        <end position="228"/>
    </location>
</feature>
<evidence type="ECO:0000313" key="13">
    <source>
        <dbReference type="Proteomes" id="UP001295463"/>
    </source>
</evidence>
<evidence type="ECO:0000313" key="12">
    <source>
        <dbReference type="EMBL" id="CAH2029894.1"/>
    </source>
</evidence>
<evidence type="ECO:0000259" key="11">
    <source>
        <dbReference type="PROSITE" id="PS50113"/>
    </source>
</evidence>
<dbReference type="SMART" id="SM00091">
    <property type="entry name" value="PAS"/>
    <property type="match status" value="2"/>
</dbReference>
<dbReference type="Pfam" id="PF08448">
    <property type="entry name" value="PAS_4"/>
    <property type="match status" value="1"/>
</dbReference>
<dbReference type="EC" id="2.7.13.3" evidence="2"/>
<dbReference type="EMBL" id="OW150024">
    <property type="protein sequence ID" value="CAH2029894.1"/>
    <property type="molecule type" value="Genomic_DNA"/>
</dbReference>
<keyword evidence="12" id="KW-0808">Transferase</keyword>
<dbReference type="CDD" id="cd17546">
    <property type="entry name" value="REC_hyHK_CKI1_RcsC-like"/>
    <property type="match status" value="1"/>
</dbReference>
<feature type="coiled-coil region" evidence="6">
    <location>
        <begin position="340"/>
        <end position="374"/>
    </location>
</feature>
<feature type="domain" description="Histidine kinase" evidence="8">
    <location>
        <begin position="374"/>
        <end position="595"/>
    </location>
</feature>
<gene>
    <name evidence="12" type="ORF">GEAMG1_0072</name>
</gene>
<keyword evidence="6" id="KW-0175">Coiled coil</keyword>
<feature type="transmembrane region" description="Helical" evidence="7">
    <location>
        <begin position="61"/>
        <end position="79"/>
    </location>
</feature>
<keyword evidence="7" id="KW-0812">Transmembrane</keyword>
<dbReference type="PROSITE" id="PS50109">
    <property type="entry name" value="HIS_KIN"/>
    <property type="match status" value="1"/>
</dbReference>
<evidence type="ECO:0000256" key="2">
    <source>
        <dbReference type="ARBA" id="ARBA00012438"/>
    </source>
</evidence>
<feature type="domain" description="PAS" evidence="10">
    <location>
        <begin position="229"/>
        <end position="309"/>
    </location>
</feature>
<keyword evidence="7" id="KW-0472">Membrane</keyword>
<dbReference type="Pfam" id="PF13426">
    <property type="entry name" value="PAS_9"/>
    <property type="match status" value="1"/>
</dbReference>
<proteinExistence type="predicted"/>
<keyword evidence="4" id="KW-0902">Two-component regulatory system</keyword>
<keyword evidence="7" id="KW-1133">Transmembrane helix</keyword>
<dbReference type="PANTHER" id="PTHR45339">
    <property type="entry name" value="HYBRID SIGNAL TRANSDUCTION HISTIDINE KINASE J"/>
    <property type="match status" value="1"/>
</dbReference>
<keyword evidence="12" id="KW-0418">Kinase</keyword>
<feature type="domain" description="Response regulatory" evidence="9">
    <location>
        <begin position="619"/>
        <end position="737"/>
    </location>
</feature>
<protein>
    <recommendedName>
        <fullName evidence="2">histidine kinase</fullName>
        <ecNumber evidence="2">2.7.13.3</ecNumber>
    </recommendedName>
</protein>
<name>A0ABN8HG13_9BACT</name>
<feature type="domain" description="PAS" evidence="10">
    <location>
        <begin position="103"/>
        <end position="154"/>
    </location>
</feature>
<evidence type="ECO:0000259" key="9">
    <source>
        <dbReference type="PROSITE" id="PS50110"/>
    </source>
</evidence>
<evidence type="ECO:0000256" key="7">
    <source>
        <dbReference type="SAM" id="Phobius"/>
    </source>
</evidence>
<dbReference type="SUPFAM" id="SSF55874">
    <property type="entry name" value="ATPase domain of HSP90 chaperone/DNA topoisomerase II/histidine kinase"/>
    <property type="match status" value="1"/>
</dbReference>
<dbReference type="InterPro" id="IPR035965">
    <property type="entry name" value="PAS-like_dom_sf"/>
</dbReference>
<dbReference type="InterPro" id="IPR004358">
    <property type="entry name" value="Sig_transdc_His_kin-like_C"/>
</dbReference>
<dbReference type="InterPro" id="IPR000700">
    <property type="entry name" value="PAS-assoc_C"/>
</dbReference>
<dbReference type="SMART" id="SM00448">
    <property type="entry name" value="REC"/>
    <property type="match status" value="1"/>
</dbReference>
<dbReference type="Gene3D" id="1.10.287.130">
    <property type="match status" value="1"/>
</dbReference>
<dbReference type="InterPro" id="IPR003594">
    <property type="entry name" value="HATPase_dom"/>
</dbReference>
<evidence type="ECO:0000259" key="10">
    <source>
        <dbReference type="PROSITE" id="PS50112"/>
    </source>
</evidence>
<dbReference type="InterPro" id="IPR003661">
    <property type="entry name" value="HisK_dim/P_dom"/>
</dbReference>
<sequence length="742" mass="83029">MQYVTRPVPKEPFSMHLLKTRTPSIGWPMAAFSTLLALWAGEAVATPASLPGPADGLQLTVILVCVVIITLLGGSIVVFKRVNRRLQSEINERKLVEADLVAQRAHLETLFEYNGTGNLIVSSQRIMLKVNRQFCEMFGYEEPELLGRSVRMLHLDQHHYDDWAPTFRQARDGMTHLSAEYRLRRKDGSIFWCFLTGVRQLLPDGEAGVVWSLIDITERKLLELRREEDQRFLQTMLDAIPDMIFYKDTASIFLGCNEAYASRYIGLPKEQIIGRSDADVVPDRDLAEQYRESDRQVMATGTTLIVERHLTLHSGEKAVVEVLKRPFYDSWGQVGGVIGVARDITTRKQVEEKLQQAKEAAEAANRAKSEFLANMSHEIRTPMNGVIGMAHLLRTTPLTPDQEQYLKNIEGCSSSLLTLISDILDLSKIESGKMELEQVSFSLRRTIEELLDSQQFHIRLKNLTIATEIPDSVPDVLLGDYLRTRQILLNLLGNAIKFTEEGSITITAAQISSAPAGTVLRLSVADTGIGMTPDITERIFAPFEQADNSTTRRYGGSGLGLTICRRLVELMGGRIWAESRQGIGSTFQVELPFGLPSAAEQPLPPPRSEVAESTLRPLEILLAEDNRVNADFVARILERLGHRITVVENGARALVHLARHHFDCILMDIQMPVMGGDEATRIIREQERQNGGHIPIIALTAHAMHDERLRLLSQGFDAHVPKPVEIERLLAELTRLTDGPDP</sequence>
<dbReference type="SMART" id="SM00086">
    <property type="entry name" value="PAC"/>
    <property type="match status" value="2"/>
</dbReference>